<dbReference type="SUPFAM" id="SSF47336">
    <property type="entry name" value="ACP-like"/>
    <property type="match status" value="1"/>
</dbReference>
<feature type="domain" description="Carrier" evidence="3">
    <location>
        <begin position="1"/>
        <end position="80"/>
    </location>
</feature>
<dbReference type="InterPro" id="IPR036736">
    <property type="entry name" value="ACP-like_sf"/>
</dbReference>
<reference evidence="5 6" key="2">
    <citation type="journal article" date="2017" name="Nat. Microbiol.">
        <title>Natural product diversity associated with the nematode symbionts Photorhabdus and Xenorhabdus.</title>
        <authorList>
            <person name="Tobias N.J."/>
            <person name="Wolff H."/>
            <person name="Djahanschiri B."/>
            <person name="Grundmann F."/>
            <person name="Kronenwerth M."/>
            <person name="Shi Y.M."/>
            <person name="Simonyi S."/>
            <person name="Grun P."/>
            <person name="Shapiro-Ilan D."/>
            <person name="Pidot S.J."/>
            <person name="Stinear T.P."/>
            <person name="Ebersberger I."/>
            <person name="Bode H.B."/>
        </authorList>
    </citation>
    <scope>NUCLEOTIDE SEQUENCE [LARGE SCALE GENOMIC DNA]</scope>
    <source>
        <strain evidence="5 6">DSM 17903</strain>
    </source>
</reference>
<dbReference type="PROSITE" id="PS00012">
    <property type="entry name" value="PHOSPHOPANTETHEINE"/>
    <property type="match status" value="1"/>
</dbReference>
<evidence type="ECO:0000256" key="1">
    <source>
        <dbReference type="ARBA" id="ARBA00022450"/>
    </source>
</evidence>
<keyword evidence="2" id="KW-0597">Phosphoprotein</keyword>
<dbReference type="InterPro" id="IPR009081">
    <property type="entry name" value="PP-bd_ACP"/>
</dbReference>
<dbReference type="EMBL" id="NJAI01000015">
    <property type="protein sequence ID" value="PHM51668.1"/>
    <property type="molecule type" value="Genomic_DNA"/>
</dbReference>
<gene>
    <name evidence="5" type="ORF">Xhom_04866</name>
</gene>
<sequence length="154" mass="17298">MEKYISSVCDEVSSITLTDKELINEDSSLINELGADSLDIIDLTFNLGKKFKITMPTKSVFSHVMETAPEDIINKLVIGDVLTEEGKGLLAFGCYKYTQKQLDAIHTLGDLFGETNIYNWASLCKNVFESESKNADKIILDEIEQYCHNMKTQS</sequence>
<evidence type="ECO:0000313" key="5">
    <source>
        <dbReference type="EMBL" id="PHM51668.1"/>
    </source>
</evidence>
<dbReference type="InterPro" id="IPR006162">
    <property type="entry name" value="Ppantetheine_attach_site"/>
</dbReference>
<evidence type="ECO:0000256" key="2">
    <source>
        <dbReference type="ARBA" id="ARBA00022553"/>
    </source>
</evidence>
<dbReference type="PROSITE" id="PS50075">
    <property type="entry name" value="CARRIER"/>
    <property type="match status" value="1"/>
</dbReference>
<dbReference type="AlphaFoldDB" id="A0A1V0M4C1"/>
<proteinExistence type="predicted"/>
<dbReference type="Proteomes" id="UP000225433">
    <property type="component" value="Unassembled WGS sequence"/>
</dbReference>
<dbReference type="EMBL" id="KX517799">
    <property type="protein sequence ID" value="ARD69713.1"/>
    <property type="molecule type" value="Genomic_DNA"/>
</dbReference>
<evidence type="ECO:0000313" key="4">
    <source>
        <dbReference type="EMBL" id="ARD69713.1"/>
    </source>
</evidence>
<protein>
    <submittedName>
        <fullName evidence="4">Acyl carrier protein</fullName>
    </submittedName>
</protein>
<organism evidence="4">
    <name type="scientific">Xenorhabdus hominickii</name>
    <dbReference type="NCBI Taxonomy" id="351679"/>
    <lineage>
        <taxon>Bacteria</taxon>
        <taxon>Pseudomonadati</taxon>
        <taxon>Pseudomonadota</taxon>
        <taxon>Gammaproteobacteria</taxon>
        <taxon>Enterobacterales</taxon>
        <taxon>Morganellaceae</taxon>
        <taxon>Xenorhabdus</taxon>
    </lineage>
</organism>
<keyword evidence="4" id="KW-0614">Plasmid</keyword>
<dbReference type="RefSeq" id="WP_099140050.1">
    <property type="nucleotide sequence ID" value="NZ_CAWNQJ010000041.1"/>
</dbReference>
<accession>A0A1V0M4C1</accession>
<name>A0A1V0M4C1_XENHO</name>
<dbReference type="Pfam" id="PF00550">
    <property type="entry name" value="PP-binding"/>
    <property type="match status" value="1"/>
</dbReference>
<evidence type="ECO:0000313" key="6">
    <source>
        <dbReference type="Proteomes" id="UP000225433"/>
    </source>
</evidence>
<dbReference type="Gene3D" id="1.10.1200.10">
    <property type="entry name" value="ACP-like"/>
    <property type="match status" value="1"/>
</dbReference>
<geneLocation type="plasmid" evidence="4">
    <name>unnamed2</name>
</geneLocation>
<evidence type="ECO:0000259" key="3">
    <source>
        <dbReference type="PROSITE" id="PS50075"/>
    </source>
</evidence>
<keyword evidence="1" id="KW-0596">Phosphopantetheine</keyword>
<reference evidence="4" key="1">
    <citation type="journal article" date="2017" name="J. Invertebr. Pathol.">
        <title>Identification and bacterial characteristics of Xenorhabdus hominickii ANU101 from an entomopathogenic nematode, Steinernema monticolum.</title>
        <authorList>
            <person name="Park Y."/>
            <person name="Kang S."/>
            <person name="Sadekuzzaman M."/>
            <person name="Kim H."/>
            <person name="Jung J.K."/>
            <person name="Kim Y."/>
        </authorList>
    </citation>
    <scope>NUCLEOTIDE SEQUENCE</scope>
    <source>
        <strain evidence="4">ANU101</strain>
        <plasmid evidence="4">unnamed2</plasmid>
    </source>
</reference>